<keyword evidence="3" id="KW-0687">Ribonucleoprotein</keyword>
<keyword evidence="7" id="KW-1185">Reference proteome</keyword>
<dbReference type="Gene3D" id="3.30.70.330">
    <property type="match status" value="1"/>
</dbReference>
<dbReference type="SUPFAM" id="SSF54189">
    <property type="entry name" value="Ribosomal proteins S24e, L23 and L15e"/>
    <property type="match status" value="1"/>
</dbReference>
<evidence type="ECO:0000256" key="1">
    <source>
        <dbReference type="ARBA" id="ARBA00006700"/>
    </source>
</evidence>
<dbReference type="AlphaFoldDB" id="A0A0D3KCN7"/>
<dbReference type="GO" id="GO:0003735">
    <property type="term" value="F:structural constituent of ribosome"/>
    <property type="evidence" value="ECO:0007669"/>
    <property type="project" value="InterPro"/>
</dbReference>
<dbReference type="EnsemblProtists" id="EOD33522">
    <property type="protein sequence ID" value="EOD33522"/>
    <property type="gene ID" value="EMIHUDRAFT_314013"/>
</dbReference>
<protein>
    <recommendedName>
        <fullName evidence="4">Large ribosomal subunit protein uL23m</fullName>
    </recommendedName>
</protein>
<evidence type="ECO:0000313" key="7">
    <source>
        <dbReference type="Proteomes" id="UP000013827"/>
    </source>
</evidence>
<proteinExistence type="inferred from homology"/>
<dbReference type="GO" id="GO:0005762">
    <property type="term" value="C:mitochondrial large ribosomal subunit"/>
    <property type="evidence" value="ECO:0007669"/>
    <property type="project" value="TreeGrafter"/>
</dbReference>
<reference evidence="7" key="1">
    <citation type="journal article" date="2013" name="Nature">
        <title>Pan genome of the phytoplankton Emiliania underpins its global distribution.</title>
        <authorList>
            <person name="Read B.A."/>
            <person name="Kegel J."/>
            <person name="Klute M.J."/>
            <person name="Kuo A."/>
            <person name="Lefebvre S.C."/>
            <person name="Maumus F."/>
            <person name="Mayer C."/>
            <person name="Miller J."/>
            <person name="Monier A."/>
            <person name="Salamov A."/>
            <person name="Young J."/>
            <person name="Aguilar M."/>
            <person name="Claverie J.M."/>
            <person name="Frickenhaus S."/>
            <person name="Gonzalez K."/>
            <person name="Herman E.K."/>
            <person name="Lin Y.C."/>
            <person name="Napier J."/>
            <person name="Ogata H."/>
            <person name="Sarno A.F."/>
            <person name="Shmutz J."/>
            <person name="Schroeder D."/>
            <person name="de Vargas C."/>
            <person name="Verret F."/>
            <person name="von Dassow P."/>
            <person name="Valentin K."/>
            <person name="Van de Peer Y."/>
            <person name="Wheeler G."/>
            <person name="Dacks J.B."/>
            <person name="Delwiche C.F."/>
            <person name="Dyhrman S.T."/>
            <person name="Glockner G."/>
            <person name="John U."/>
            <person name="Richards T."/>
            <person name="Worden A.Z."/>
            <person name="Zhang X."/>
            <person name="Grigoriev I.V."/>
            <person name="Allen A.E."/>
            <person name="Bidle K."/>
            <person name="Borodovsky M."/>
            <person name="Bowler C."/>
            <person name="Brownlee C."/>
            <person name="Cock J.M."/>
            <person name="Elias M."/>
            <person name="Gladyshev V.N."/>
            <person name="Groth M."/>
            <person name="Guda C."/>
            <person name="Hadaegh A."/>
            <person name="Iglesias-Rodriguez M.D."/>
            <person name="Jenkins J."/>
            <person name="Jones B.M."/>
            <person name="Lawson T."/>
            <person name="Leese F."/>
            <person name="Lindquist E."/>
            <person name="Lobanov A."/>
            <person name="Lomsadze A."/>
            <person name="Malik S.B."/>
            <person name="Marsh M.E."/>
            <person name="Mackinder L."/>
            <person name="Mock T."/>
            <person name="Mueller-Roeber B."/>
            <person name="Pagarete A."/>
            <person name="Parker M."/>
            <person name="Probert I."/>
            <person name="Quesneville H."/>
            <person name="Raines C."/>
            <person name="Rensing S.A."/>
            <person name="Riano-Pachon D.M."/>
            <person name="Richier S."/>
            <person name="Rokitta S."/>
            <person name="Shiraiwa Y."/>
            <person name="Soanes D.M."/>
            <person name="van der Giezen M."/>
            <person name="Wahlund T.M."/>
            <person name="Williams B."/>
            <person name="Wilson W."/>
            <person name="Wolfe G."/>
            <person name="Wurch L.L."/>
        </authorList>
    </citation>
    <scope>NUCLEOTIDE SEQUENCE</scope>
</reference>
<evidence type="ECO:0000256" key="5">
    <source>
        <dbReference type="SAM" id="MobiDB-lite"/>
    </source>
</evidence>
<dbReference type="PANTHER" id="PTHR12059">
    <property type="entry name" value="RIBOSOMAL PROTEIN L23-RELATED"/>
    <property type="match status" value="1"/>
</dbReference>
<organism evidence="6 7">
    <name type="scientific">Emiliania huxleyi (strain CCMP1516)</name>
    <dbReference type="NCBI Taxonomy" id="280463"/>
    <lineage>
        <taxon>Eukaryota</taxon>
        <taxon>Haptista</taxon>
        <taxon>Haptophyta</taxon>
        <taxon>Prymnesiophyceae</taxon>
        <taxon>Isochrysidales</taxon>
        <taxon>Noelaerhabdaceae</taxon>
        <taxon>Emiliania</taxon>
    </lineage>
</organism>
<dbReference type="GeneID" id="17278793"/>
<dbReference type="Pfam" id="PF00276">
    <property type="entry name" value="Ribosomal_L23"/>
    <property type="match status" value="1"/>
</dbReference>
<name>A0A0D3KCN7_EMIH1</name>
<dbReference type="PANTHER" id="PTHR12059:SF5">
    <property type="entry name" value="LARGE RIBOSOMAL SUBUNIT PROTEIN UL23M"/>
    <property type="match status" value="1"/>
</dbReference>
<evidence type="ECO:0000313" key="6">
    <source>
        <dbReference type="EnsemblProtists" id="EOD33522"/>
    </source>
</evidence>
<reference evidence="6" key="2">
    <citation type="submission" date="2024-10" db="UniProtKB">
        <authorList>
            <consortium name="EnsemblProtists"/>
        </authorList>
    </citation>
    <scope>IDENTIFICATION</scope>
</reference>
<dbReference type="InterPro" id="IPR012678">
    <property type="entry name" value="Ribosomal_uL23/eL15/eS24_sf"/>
</dbReference>
<accession>A0A0D3KCN7</accession>
<dbReference type="KEGG" id="ehx:EMIHUDRAFT_314013"/>
<dbReference type="GO" id="GO:0032543">
    <property type="term" value="P:mitochondrial translation"/>
    <property type="evidence" value="ECO:0007669"/>
    <property type="project" value="TreeGrafter"/>
</dbReference>
<evidence type="ECO:0000256" key="4">
    <source>
        <dbReference type="ARBA" id="ARBA00039977"/>
    </source>
</evidence>
<comment type="similarity">
    <text evidence="1">Belongs to the universal ribosomal protein uL23 family.</text>
</comment>
<feature type="compositionally biased region" description="Basic and acidic residues" evidence="5">
    <location>
        <begin position="27"/>
        <end position="39"/>
    </location>
</feature>
<dbReference type="InterPro" id="IPR012677">
    <property type="entry name" value="Nucleotide-bd_a/b_plait_sf"/>
</dbReference>
<dbReference type="InterPro" id="IPR013025">
    <property type="entry name" value="Ribosomal_uL23-like"/>
</dbReference>
<feature type="compositionally biased region" description="Basic and acidic residues" evidence="5">
    <location>
        <begin position="95"/>
        <end position="108"/>
    </location>
</feature>
<keyword evidence="2" id="KW-0689">Ribosomal protein</keyword>
<dbReference type="HOGENOM" id="CLU_2202018_0_0_1"/>
<feature type="region of interest" description="Disordered" evidence="5">
    <location>
        <begin position="80"/>
        <end position="108"/>
    </location>
</feature>
<feature type="region of interest" description="Disordered" evidence="5">
    <location>
        <begin position="20"/>
        <end position="52"/>
    </location>
</feature>
<sequence length="108" mass="12386">MNKLEIAEYLRKLYGMPVTKVHTANYDGKEKRDPRDPTKRQTHQPRPPKTAAYKKAFVYLADEQGAQRPRYHEVEAQLTPEALASWPAKPGLSARELREQAERAGREG</sequence>
<evidence type="ECO:0000256" key="3">
    <source>
        <dbReference type="ARBA" id="ARBA00023274"/>
    </source>
</evidence>
<dbReference type="RefSeq" id="XP_005785951.1">
    <property type="nucleotide sequence ID" value="XM_005785894.1"/>
</dbReference>
<dbReference type="PaxDb" id="2903-EOD33522"/>
<evidence type="ECO:0000256" key="2">
    <source>
        <dbReference type="ARBA" id="ARBA00022980"/>
    </source>
</evidence>
<dbReference type="Proteomes" id="UP000013827">
    <property type="component" value="Unassembled WGS sequence"/>
</dbReference>